<name>A0A5C8ZFZ5_9ACTN</name>
<proteinExistence type="predicted"/>
<reference evidence="2 3" key="1">
    <citation type="submission" date="2019-07" db="EMBL/GenBank/DDBJ databases">
        <title>Quadrisphaera sp. strain DD2A genome sequencing and assembly.</title>
        <authorList>
            <person name="Kim I."/>
        </authorList>
    </citation>
    <scope>NUCLEOTIDE SEQUENCE [LARGE SCALE GENOMIC DNA]</scope>
    <source>
        <strain evidence="2 3">DD2A</strain>
    </source>
</reference>
<dbReference type="InterPro" id="IPR010349">
    <property type="entry name" value="Asparaginase_II"/>
</dbReference>
<keyword evidence="3" id="KW-1185">Reference proteome</keyword>
<feature type="region of interest" description="Disordered" evidence="1">
    <location>
        <begin position="1"/>
        <end position="46"/>
    </location>
</feature>
<dbReference type="EMBL" id="VKAC01000006">
    <property type="protein sequence ID" value="TXR56189.1"/>
    <property type="molecule type" value="Genomic_DNA"/>
</dbReference>
<dbReference type="Proteomes" id="UP000321234">
    <property type="component" value="Unassembled WGS sequence"/>
</dbReference>
<dbReference type="PANTHER" id="PTHR42110:SF1">
    <property type="entry name" value="L-ASPARAGINASE, PUTATIVE (AFU_ORTHOLOGUE AFUA_3G11890)-RELATED"/>
    <property type="match status" value="1"/>
</dbReference>
<dbReference type="AlphaFoldDB" id="A0A5C8ZFZ5"/>
<accession>A0A5C8ZFZ5</accession>
<protein>
    <submittedName>
        <fullName evidence="2">Asparaginase</fullName>
    </submittedName>
</protein>
<dbReference type="Pfam" id="PF06089">
    <property type="entry name" value="Asparaginase_II"/>
    <property type="match status" value="1"/>
</dbReference>
<feature type="compositionally biased region" description="Low complexity" evidence="1">
    <location>
        <begin position="1"/>
        <end position="20"/>
    </location>
</feature>
<evidence type="ECO:0000313" key="3">
    <source>
        <dbReference type="Proteomes" id="UP000321234"/>
    </source>
</evidence>
<evidence type="ECO:0000313" key="2">
    <source>
        <dbReference type="EMBL" id="TXR56189.1"/>
    </source>
</evidence>
<gene>
    <name evidence="2" type="ORF">FMM08_12285</name>
</gene>
<dbReference type="PANTHER" id="PTHR42110">
    <property type="entry name" value="L-ASPARAGINASE, PUTATIVE (AFU_ORTHOLOGUE AFUA_3G11890)-RELATED"/>
    <property type="match status" value="1"/>
</dbReference>
<comment type="caution">
    <text evidence="2">The sequence shown here is derived from an EMBL/GenBank/DDBJ whole genome shotgun (WGS) entry which is preliminary data.</text>
</comment>
<evidence type="ECO:0000256" key="1">
    <source>
        <dbReference type="SAM" id="MobiDB-lite"/>
    </source>
</evidence>
<organism evidence="2 3">
    <name type="scientific">Quadrisphaera setariae</name>
    <dbReference type="NCBI Taxonomy" id="2593304"/>
    <lineage>
        <taxon>Bacteria</taxon>
        <taxon>Bacillati</taxon>
        <taxon>Actinomycetota</taxon>
        <taxon>Actinomycetes</taxon>
        <taxon>Kineosporiales</taxon>
        <taxon>Kineosporiaceae</taxon>
        <taxon>Quadrisphaera</taxon>
    </lineage>
</organism>
<dbReference type="OrthoDB" id="9780674at2"/>
<sequence>MAPATTAAAASTAPAAAAAGARRDPSRATPRTLHHRRPAVTAARPIGDAAPVTPTLDLSLAGLAVPLAAVVRGPLVESVHLGHLAVTGPDGEAVAGLGDPHARVWPRSSLKPLQAVAALQAGLDLAGDDDRSRRLLALACSSHSGEQRHLDGVLELLAGAGLGPSALRGTPDLPYGAEASAAWRAAGNGPQPLAQNCSGKHAAMLAACVAAGWDTGTYLDVGHPLQRQVRATVADLGSSAHNLTTVDGCGAPLHSLPLSGLAKAFGRIAAAPERAPGSAEAAVARAMSSHPEMVGGTGRDVTALMAAVPGLVAKDGADGVYAVGLPDGRGAALKVLDGSDRPRPAVVVALLRLLDVTAPALDELGRVPVLGHGRPVGAVRALLPDPLPAAPPPAARALPEGLL</sequence>